<sequence>MSRRRGGEINALAGRLARASAVEAGRDWEPMDEDERGRWVAAWQPAALALRARRALPVTDQEVTAIARTHRRIEPAGAEPPSVGTKEAAQMVIDLRIRS</sequence>
<gene>
    <name evidence="1" type="ORF">FL583_06040</name>
</gene>
<evidence type="ECO:0000313" key="2">
    <source>
        <dbReference type="Proteomes" id="UP000317982"/>
    </source>
</evidence>
<evidence type="ECO:0000313" key="1">
    <source>
        <dbReference type="EMBL" id="TQS46046.1"/>
    </source>
</evidence>
<reference evidence="1 2" key="1">
    <citation type="submission" date="2019-07" db="EMBL/GenBank/DDBJ databases">
        <title>Cryptosporangium phraense sp. nov., isolated from plant litter.</title>
        <authorList>
            <person name="Suriyachadkun C."/>
        </authorList>
    </citation>
    <scope>NUCLEOTIDE SEQUENCE [LARGE SCALE GENOMIC DNA]</scope>
    <source>
        <strain evidence="1 2">A-T 5661</strain>
    </source>
</reference>
<name>A0A545AXI7_9ACTN</name>
<organism evidence="1 2">
    <name type="scientific">Cryptosporangium phraense</name>
    <dbReference type="NCBI Taxonomy" id="2593070"/>
    <lineage>
        <taxon>Bacteria</taxon>
        <taxon>Bacillati</taxon>
        <taxon>Actinomycetota</taxon>
        <taxon>Actinomycetes</taxon>
        <taxon>Cryptosporangiales</taxon>
        <taxon>Cryptosporangiaceae</taxon>
        <taxon>Cryptosporangium</taxon>
    </lineage>
</organism>
<dbReference type="InParanoid" id="A0A545AXI7"/>
<proteinExistence type="predicted"/>
<dbReference type="Proteomes" id="UP000317982">
    <property type="component" value="Unassembled WGS sequence"/>
</dbReference>
<dbReference type="RefSeq" id="WP_142703453.1">
    <property type="nucleotide sequence ID" value="NZ_VIRS01000003.1"/>
</dbReference>
<dbReference type="OrthoDB" id="9857640at2"/>
<keyword evidence="2" id="KW-1185">Reference proteome</keyword>
<protein>
    <submittedName>
        <fullName evidence="1">Uncharacterized protein</fullName>
    </submittedName>
</protein>
<dbReference type="EMBL" id="VIRS01000003">
    <property type="protein sequence ID" value="TQS46046.1"/>
    <property type="molecule type" value="Genomic_DNA"/>
</dbReference>
<comment type="caution">
    <text evidence="1">The sequence shown here is derived from an EMBL/GenBank/DDBJ whole genome shotgun (WGS) entry which is preliminary data.</text>
</comment>
<accession>A0A545AXI7</accession>
<dbReference type="AlphaFoldDB" id="A0A545AXI7"/>